<comment type="caution">
    <text evidence="5">The sequence shown here is derived from an EMBL/GenBank/DDBJ whole genome shotgun (WGS) entry which is preliminary data.</text>
</comment>
<dbReference type="InterPro" id="IPR031107">
    <property type="entry name" value="Small_HSP"/>
</dbReference>
<dbReference type="Pfam" id="PF00011">
    <property type="entry name" value="HSP20"/>
    <property type="match status" value="1"/>
</dbReference>
<accession>A0A4D9CZ50</accession>
<dbReference type="Gene3D" id="2.60.40.790">
    <property type="match status" value="1"/>
</dbReference>
<dbReference type="AlphaFoldDB" id="A0A4D9CZ50"/>
<dbReference type="CDD" id="cd06464">
    <property type="entry name" value="ACD_sHsps-like"/>
    <property type="match status" value="1"/>
</dbReference>
<dbReference type="SUPFAM" id="SSF49764">
    <property type="entry name" value="HSP20-like chaperones"/>
    <property type="match status" value="1"/>
</dbReference>
<protein>
    <recommendedName>
        <fullName evidence="4">SHSP domain-containing protein</fullName>
    </recommendedName>
</protein>
<evidence type="ECO:0000259" key="4">
    <source>
        <dbReference type="PROSITE" id="PS01031"/>
    </source>
</evidence>
<dbReference type="PROSITE" id="PS01031">
    <property type="entry name" value="SHSP"/>
    <property type="match status" value="1"/>
</dbReference>
<comment type="similarity">
    <text evidence="2 3">Belongs to the small heat shock protein (HSP20) family.</text>
</comment>
<dbReference type="EMBL" id="SDOX01000019">
    <property type="protein sequence ID" value="TFJ84306.1"/>
    <property type="molecule type" value="Genomic_DNA"/>
</dbReference>
<evidence type="ECO:0000313" key="6">
    <source>
        <dbReference type="Proteomes" id="UP000355283"/>
    </source>
</evidence>
<gene>
    <name evidence="5" type="ORF">NSK_004297</name>
</gene>
<dbReference type="OrthoDB" id="1431247at2759"/>
<dbReference type="InterPro" id="IPR002068">
    <property type="entry name" value="A-crystallin/Hsp20_dom"/>
</dbReference>
<evidence type="ECO:0000313" key="5">
    <source>
        <dbReference type="EMBL" id="TFJ84306.1"/>
    </source>
</evidence>
<sequence length="147" mass="16959">MFGHPGHLLTFDQGGMNSDMARHLVHHPYAHHPSMQMDISETDREFRIQVDLPGHKKEDIDISVDDDILTVQTERREEHSEETENFHVKERRVGKAKRSIRLPRSADTDSVRAQYADGVLRICVEKKAEKGQSKSIKITDHSYPFTK</sequence>
<keyword evidence="1" id="KW-0346">Stress response</keyword>
<name>A0A4D9CZ50_9STRA</name>
<feature type="domain" description="SHSP" evidence="4">
    <location>
        <begin position="28"/>
        <end position="141"/>
    </location>
</feature>
<evidence type="ECO:0000256" key="1">
    <source>
        <dbReference type="ARBA" id="ARBA00023016"/>
    </source>
</evidence>
<evidence type="ECO:0000256" key="2">
    <source>
        <dbReference type="PROSITE-ProRule" id="PRU00285"/>
    </source>
</evidence>
<dbReference type="PANTHER" id="PTHR11527">
    <property type="entry name" value="HEAT-SHOCK PROTEIN 20 FAMILY MEMBER"/>
    <property type="match status" value="1"/>
</dbReference>
<dbReference type="InterPro" id="IPR008978">
    <property type="entry name" value="HSP20-like_chaperone"/>
</dbReference>
<keyword evidence="6" id="KW-1185">Reference proteome</keyword>
<proteinExistence type="inferred from homology"/>
<evidence type="ECO:0000256" key="3">
    <source>
        <dbReference type="RuleBase" id="RU003616"/>
    </source>
</evidence>
<organism evidence="5 6">
    <name type="scientific">Nannochloropsis salina CCMP1776</name>
    <dbReference type="NCBI Taxonomy" id="1027361"/>
    <lineage>
        <taxon>Eukaryota</taxon>
        <taxon>Sar</taxon>
        <taxon>Stramenopiles</taxon>
        <taxon>Ochrophyta</taxon>
        <taxon>Eustigmatophyceae</taxon>
        <taxon>Eustigmatales</taxon>
        <taxon>Monodopsidaceae</taxon>
        <taxon>Microchloropsis</taxon>
        <taxon>Microchloropsis salina</taxon>
    </lineage>
</organism>
<reference evidence="5 6" key="1">
    <citation type="submission" date="2019-01" db="EMBL/GenBank/DDBJ databases">
        <title>Nuclear Genome Assembly of the Microalgal Biofuel strain Nannochloropsis salina CCMP1776.</title>
        <authorList>
            <person name="Hovde B."/>
        </authorList>
    </citation>
    <scope>NUCLEOTIDE SEQUENCE [LARGE SCALE GENOMIC DNA]</scope>
    <source>
        <strain evidence="5 6">CCMP1776</strain>
    </source>
</reference>
<dbReference type="Proteomes" id="UP000355283">
    <property type="component" value="Unassembled WGS sequence"/>
</dbReference>